<dbReference type="HAMAP" id="MF_00490">
    <property type="entry name" value="ComB"/>
    <property type="match status" value="1"/>
</dbReference>
<dbReference type="EMBL" id="FNZA01000001">
    <property type="protein sequence ID" value="SEI71958.1"/>
    <property type="molecule type" value="Genomic_DNA"/>
</dbReference>
<proteinExistence type="inferred from homology"/>
<evidence type="ECO:0000256" key="1">
    <source>
        <dbReference type="ARBA" id="ARBA00001946"/>
    </source>
</evidence>
<evidence type="ECO:0000256" key="3">
    <source>
        <dbReference type="ARBA" id="ARBA00012953"/>
    </source>
</evidence>
<accession>A0A1H6SVH4</accession>
<keyword evidence="10" id="KW-1185">Reference proteome</keyword>
<dbReference type="PANTHER" id="PTHR37311:SF1">
    <property type="entry name" value="2-PHOSPHOSULFOLACTATE PHOSPHATASE-RELATED"/>
    <property type="match status" value="1"/>
</dbReference>
<gene>
    <name evidence="8" type="primary">comB</name>
    <name evidence="9" type="ORF">SAMN04488058_101430</name>
</gene>
<dbReference type="GO" id="GO:0000287">
    <property type="term" value="F:magnesium ion binding"/>
    <property type="evidence" value="ECO:0007669"/>
    <property type="project" value="UniProtKB-UniRule"/>
</dbReference>
<dbReference type="OrthoDB" id="4913at2"/>
<dbReference type="RefSeq" id="WP_092262926.1">
    <property type="nucleotide sequence ID" value="NZ_FNZA01000001.1"/>
</dbReference>
<dbReference type="Proteomes" id="UP000199223">
    <property type="component" value="Unassembled WGS sequence"/>
</dbReference>
<dbReference type="GO" id="GO:0050545">
    <property type="term" value="F:sulfopyruvate decarboxylase activity"/>
    <property type="evidence" value="ECO:0007669"/>
    <property type="project" value="TreeGrafter"/>
</dbReference>
<evidence type="ECO:0000256" key="6">
    <source>
        <dbReference type="ARBA" id="ARBA00022842"/>
    </source>
</evidence>
<sequence length="249" mass="25395">MARGGRVRLRAEPLPQGGAPDTALVIDVLRATTTAPTLLDLGARELLLTADEAGARALRGPGTLLAGERGGLTIPGFDLGNSPLEAQATPMRGKRVVMTTSNGTGAAHLTARTARQVLLGSIVNAPAAARLALALAEEEITLVCAGTGGRVGFDDLYAAGVIVDDLLRLAPDTFDLDDGAWIALTLCRAEPDAHAALAGSRHGQALARLGFGTDIALAARHGQSEAVPQLVRGSGEPVGTLRFVAAPPA</sequence>
<evidence type="ECO:0000256" key="8">
    <source>
        <dbReference type="HAMAP-Rule" id="MF_00490"/>
    </source>
</evidence>
<dbReference type="GO" id="GO:0050532">
    <property type="term" value="F:2-phosphosulfolactate phosphatase activity"/>
    <property type="evidence" value="ECO:0007669"/>
    <property type="project" value="UniProtKB-UniRule"/>
</dbReference>
<dbReference type="SUPFAM" id="SSF142823">
    <property type="entry name" value="ComB-like"/>
    <property type="match status" value="1"/>
</dbReference>
<dbReference type="Pfam" id="PF04029">
    <property type="entry name" value="2-ph_phosp"/>
    <property type="match status" value="1"/>
</dbReference>
<evidence type="ECO:0000313" key="10">
    <source>
        <dbReference type="Proteomes" id="UP000199223"/>
    </source>
</evidence>
<keyword evidence="6 8" id="KW-0460">Magnesium</keyword>
<comment type="similarity">
    <text evidence="2 8">Belongs to the ComB family.</text>
</comment>
<dbReference type="EC" id="3.1.3.71" evidence="3 8"/>
<comment type="cofactor">
    <cofactor evidence="1 8">
        <name>Mg(2+)</name>
        <dbReference type="ChEBI" id="CHEBI:18420"/>
    </cofactor>
</comment>
<keyword evidence="5 8" id="KW-0378">Hydrolase</keyword>
<organism evidence="9 10">
    <name type="scientific">Deinococcus reticulitermitis</name>
    <dbReference type="NCBI Taxonomy" id="856736"/>
    <lineage>
        <taxon>Bacteria</taxon>
        <taxon>Thermotogati</taxon>
        <taxon>Deinococcota</taxon>
        <taxon>Deinococci</taxon>
        <taxon>Deinococcales</taxon>
        <taxon>Deinococcaceae</taxon>
        <taxon>Deinococcus</taxon>
    </lineage>
</organism>
<dbReference type="AlphaFoldDB" id="A0A1H6SVH4"/>
<dbReference type="STRING" id="856736.SAMN04488058_101430"/>
<dbReference type="PANTHER" id="PTHR37311">
    <property type="entry name" value="2-PHOSPHOSULFOLACTATE PHOSPHATASE-RELATED"/>
    <property type="match status" value="1"/>
</dbReference>
<name>A0A1H6SVH4_9DEIO</name>
<dbReference type="InterPro" id="IPR036702">
    <property type="entry name" value="ComB-like_sf"/>
</dbReference>
<dbReference type="Gene3D" id="3.90.1560.10">
    <property type="entry name" value="ComB-like"/>
    <property type="match status" value="1"/>
</dbReference>
<evidence type="ECO:0000256" key="7">
    <source>
        <dbReference type="ARBA" id="ARBA00033711"/>
    </source>
</evidence>
<reference evidence="10" key="1">
    <citation type="submission" date="2016-10" db="EMBL/GenBank/DDBJ databases">
        <authorList>
            <person name="Varghese N."/>
            <person name="Submissions S."/>
        </authorList>
    </citation>
    <scope>NUCLEOTIDE SEQUENCE [LARGE SCALE GENOMIC DNA]</scope>
    <source>
        <strain evidence="10">CGMCC 1.10218</strain>
    </source>
</reference>
<evidence type="ECO:0000256" key="5">
    <source>
        <dbReference type="ARBA" id="ARBA00022801"/>
    </source>
</evidence>
<evidence type="ECO:0000313" key="9">
    <source>
        <dbReference type="EMBL" id="SEI71958.1"/>
    </source>
</evidence>
<protein>
    <recommendedName>
        <fullName evidence="4 8">Probable 2-phosphosulfolactate phosphatase</fullName>
        <ecNumber evidence="3 8">3.1.3.71</ecNumber>
    </recommendedName>
</protein>
<evidence type="ECO:0000256" key="4">
    <source>
        <dbReference type="ARBA" id="ARBA00021948"/>
    </source>
</evidence>
<comment type="catalytic activity">
    <reaction evidence="7 8">
        <text>(2R)-O-phospho-3-sulfolactate + H2O = (2R)-3-sulfolactate + phosphate</text>
        <dbReference type="Rhea" id="RHEA:23416"/>
        <dbReference type="ChEBI" id="CHEBI:15377"/>
        <dbReference type="ChEBI" id="CHEBI:15597"/>
        <dbReference type="ChEBI" id="CHEBI:43474"/>
        <dbReference type="ChEBI" id="CHEBI:58738"/>
        <dbReference type="EC" id="3.1.3.71"/>
    </reaction>
</comment>
<evidence type="ECO:0000256" key="2">
    <source>
        <dbReference type="ARBA" id="ARBA00009997"/>
    </source>
</evidence>
<dbReference type="InterPro" id="IPR005238">
    <property type="entry name" value="ComB-like"/>
</dbReference>